<dbReference type="OrthoDB" id="2269410at2759"/>
<keyword evidence="1 3" id="KW-0732">Signal</keyword>
<dbReference type="EMBL" id="JABAYA010000018">
    <property type="protein sequence ID" value="KAF7730164.1"/>
    <property type="molecule type" value="Genomic_DNA"/>
</dbReference>
<gene>
    <name evidence="5" type="ORF">EC973_002772</name>
</gene>
<feature type="domain" description="Yeast cell wall synthesis Kre9/Knh1-like N-terminal" evidence="4">
    <location>
        <begin position="33"/>
        <end position="122"/>
    </location>
</feature>
<dbReference type="Proteomes" id="UP000605846">
    <property type="component" value="Unassembled WGS sequence"/>
</dbReference>
<evidence type="ECO:0000313" key="5">
    <source>
        <dbReference type="EMBL" id="KAF7730164.1"/>
    </source>
</evidence>
<evidence type="ECO:0000256" key="1">
    <source>
        <dbReference type="ARBA" id="ARBA00022729"/>
    </source>
</evidence>
<keyword evidence="6" id="KW-1185">Reference proteome</keyword>
<accession>A0A8H7ERV7</accession>
<name>A0A8H7ERV7_9FUNG</name>
<organism evidence="5 6">
    <name type="scientific">Apophysomyces ossiformis</name>
    <dbReference type="NCBI Taxonomy" id="679940"/>
    <lineage>
        <taxon>Eukaryota</taxon>
        <taxon>Fungi</taxon>
        <taxon>Fungi incertae sedis</taxon>
        <taxon>Mucoromycota</taxon>
        <taxon>Mucoromycotina</taxon>
        <taxon>Mucoromycetes</taxon>
        <taxon>Mucorales</taxon>
        <taxon>Mucorineae</taxon>
        <taxon>Mucoraceae</taxon>
        <taxon>Apophysomyces</taxon>
    </lineage>
</organism>
<protein>
    <recommendedName>
        <fullName evidence="4">Yeast cell wall synthesis Kre9/Knh1-like N-terminal domain-containing protein</fullName>
    </recommendedName>
</protein>
<dbReference type="InterPro" id="IPR018466">
    <property type="entry name" value="Kre9/Knh1-like_N"/>
</dbReference>
<feature type="compositionally biased region" description="Low complexity" evidence="2">
    <location>
        <begin position="127"/>
        <end position="162"/>
    </location>
</feature>
<evidence type="ECO:0000256" key="3">
    <source>
        <dbReference type="SAM" id="SignalP"/>
    </source>
</evidence>
<feature type="region of interest" description="Disordered" evidence="2">
    <location>
        <begin position="127"/>
        <end position="170"/>
    </location>
</feature>
<sequence>MKFSIIATLISATISTVYAQGQPAGTAGIAFTSPAMGAAWYAGKMQTITWTIQDPSASTIDTIELRKGNSANLAFVAQIATAVPVQDQKYDWNIPSSIPADGSYALVAKNSKGSSYSSPFNIIPAVPGTETNSSSTTGSSSGSGSPSGTPSNANATANAGSSKDQNSAQSLATPRMAGIACAVGAAMLML</sequence>
<reference evidence="5" key="1">
    <citation type="submission" date="2020-01" db="EMBL/GenBank/DDBJ databases">
        <title>Genome Sequencing of Three Apophysomyces-Like Fungal Strains Confirms a Novel Fungal Genus in the Mucoromycota with divergent Burkholderia-like Endosymbiotic Bacteria.</title>
        <authorList>
            <person name="Stajich J.E."/>
            <person name="Macias A.M."/>
            <person name="Carter-House D."/>
            <person name="Lovett B."/>
            <person name="Kasson L.R."/>
            <person name="Berry K."/>
            <person name="Grigoriev I."/>
            <person name="Chang Y."/>
            <person name="Spatafora J."/>
            <person name="Kasson M.T."/>
        </authorList>
    </citation>
    <scope>NUCLEOTIDE SEQUENCE</scope>
    <source>
        <strain evidence="5">NRRL A-21654</strain>
    </source>
</reference>
<feature type="chain" id="PRO_5034432361" description="Yeast cell wall synthesis Kre9/Knh1-like N-terminal domain-containing protein" evidence="3">
    <location>
        <begin position="20"/>
        <end position="190"/>
    </location>
</feature>
<dbReference type="AlphaFoldDB" id="A0A8H7ERV7"/>
<proteinExistence type="predicted"/>
<feature type="signal peptide" evidence="3">
    <location>
        <begin position="1"/>
        <end position="19"/>
    </location>
</feature>
<comment type="caution">
    <text evidence="5">The sequence shown here is derived from an EMBL/GenBank/DDBJ whole genome shotgun (WGS) entry which is preliminary data.</text>
</comment>
<evidence type="ECO:0000256" key="2">
    <source>
        <dbReference type="SAM" id="MobiDB-lite"/>
    </source>
</evidence>
<evidence type="ECO:0000313" key="6">
    <source>
        <dbReference type="Proteomes" id="UP000605846"/>
    </source>
</evidence>
<dbReference type="Pfam" id="PF10342">
    <property type="entry name" value="Kre9_KNH"/>
    <property type="match status" value="1"/>
</dbReference>
<evidence type="ECO:0000259" key="4">
    <source>
        <dbReference type="Pfam" id="PF10342"/>
    </source>
</evidence>